<reference evidence="2 3" key="1">
    <citation type="submission" date="2024-04" db="EMBL/GenBank/DDBJ databases">
        <title>Complete genome sequence of Fusarium acuminatum.</title>
        <authorList>
            <person name="Lan B."/>
        </authorList>
    </citation>
    <scope>NUCLEOTIDE SEQUENCE [LARGE SCALE GENOMIC DNA]</scope>
    <source>
        <strain evidence="2">1A</strain>
    </source>
</reference>
<feature type="compositionally biased region" description="Low complexity" evidence="1">
    <location>
        <begin position="75"/>
        <end position="84"/>
    </location>
</feature>
<proteinExistence type="predicted"/>
<sequence>MSKDYDQPQTSPQDNGGSTNSKGKAKDASAEDSDSFTNKLQASGRLVLNAFGTGPDLNGQSPAGKASSNSINNVGSTSSSAGEASSHRLRSTVQSETLRSRMNIDNGASAQAFDDFVTDDSTLGIEDTNRYQESQPQTYYLPNMQNAVSEQEKLDGAAVVDLLDGPSGELDAVLLGAEDPNAEYEGLTTEAANKLREALFPTNSVSSGPHLNDLLNFNPDFLSQSGAEADFERQLHLGTTDPNEARSSWLQQWGNVLNGYADYVWGDLEPLIAEARREVEDYRAQGFEAAPDTKALDRLRQVLAHTLWDKDSVEDPTDLIRGPPSPRPGVLATTQVE</sequence>
<keyword evidence="3" id="KW-1185">Reference proteome</keyword>
<evidence type="ECO:0000256" key="1">
    <source>
        <dbReference type="SAM" id="MobiDB-lite"/>
    </source>
</evidence>
<evidence type="ECO:0000313" key="2">
    <source>
        <dbReference type="EMBL" id="WZH39508.1"/>
    </source>
</evidence>
<accession>A0ABZ2WG19</accession>
<feature type="compositionally biased region" description="Polar residues" evidence="1">
    <location>
        <begin position="58"/>
        <end position="74"/>
    </location>
</feature>
<protein>
    <submittedName>
        <fullName evidence="2">Uncharacterized protein</fullName>
    </submittedName>
</protein>
<feature type="compositionally biased region" description="Polar residues" evidence="1">
    <location>
        <begin position="7"/>
        <end position="22"/>
    </location>
</feature>
<organism evidence="2 3">
    <name type="scientific">Fusarium acuminatum</name>
    <dbReference type="NCBI Taxonomy" id="5515"/>
    <lineage>
        <taxon>Eukaryota</taxon>
        <taxon>Fungi</taxon>
        <taxon>Dikarya</taxon>
        <taxon>Ascomycota</taxon>
        <taxon>Pezizomycotina</taxon>
        <taxon>Sordariomycetes</taxon>
        <taxon>Hypocreomycetidae</taxon>
        <taxon>Hypocreales</taxon>
        <taxon>Nectriaceae</taxon>
        <taxon>Fusarium</taxon>
        <taxon>Fusarium tricinctum species complex</taxon>
    </lineage>
</organism>
<feature type="region of interest" description="Disordered" evidence="1">
    <location>
        <begin position="1"/>
        <end position="105"/>
    </location>
</feature>
<gene>
    <name evidence="2" type="ORF">QYS62_000432</name>
</gene>
<evidence type="ECO:0000313" key="3">
    <source>
        <dbReference type="Proteomes" id="UP001489902"/>
    </source>
</evidence>
<dbReference type="EMBL" id="CP151260">
    <property type="protein sequence ID" value="WZH39508.1"/>
    <property type="molecule type" value="Genomic_DNA"/>
</dbReference>
<name>A0ABZ2WG19_9HYPO</name>
<dbReference type="Proteomes" id="UP001489902">
    <property type="component" value="Chromosome 1"/>
</dbReference>
<feature type="region of interest" description="Disordered" evidence="1">
    <location>
        <begin position="313"/>
        <end position="337"/>
    </location>
</feature>